<dbReference type="InterPro" id="IPR036390">
    <property type="entry name" value="WH_DNA-bd_sf"/>
</dbReference>
<dbReference type="OMA" id="TFHFIDC"/>
<organism evidence="10 11">
    <name type="scientific">Amborella trichopoda</name>
    <dbReference type="NCBI Taxonomy" id="13333"/>
    <lineage>
        <taxon>Eukaryota</taxon>
        <taxon>Viridiplantae</taxon>
        <taxon>Streptophyta</taxon>
        <taxon>Embryophyta</taxon>
        <taxon>Tracheophyta</taxon>
        <taxon>Spermatophyta</taxon>
        <taxon>Magnoliopsida</taxon>
        <taxon>Amborellales</taxon>
        <taxon>Amborellaceae</taxon>
        <taxon>Amborella</taxon>
    </lineage>
</organism>
<dbReference type="GO" id="GO:0000781">
    <property type="term" value="C:chromosome, telomeric region"/>
    <property type="evidence" value="ECO:0000318"/>
    <property type="project" value="GO_Central"/>
</dbReference>
<dbReference type="Proteomes" id="UP000017836">
    <property type="component" value="Unassembled WGS sequence"/>
</dbReference>
<dbReference type="SUPFAM" id="SSF50249">
    <property type="entry name" value="Nucleic acid-binding proteins"/>
    <property type="match status" value="1"/>
</dbReference>
<dbReference type="eggNOG" id="KOG3108">
    <property type="taxonomic scope" value="Eukaryota"/>
</dbReference>
<dbReference type="InterPro" id="IPR036388">
    <property type="entry name" value="WH-like_DNA-bd_sf"/>
</dbReference>
<dbReference type="PIRSF" id="PIRSF036949">
    <property type="entry name" value="RPA32"/>
    <property type="match status" value="1"/>
</dbReference>
<dbReference type="STRING" id="13333.W1PK55"/>
<dbReference type="GO" id="GO:0006289">
    <property type="term" value="P:nucleotide-excision repair"/>
    <property type="evidence" value="ECO:0000318"/>
    <property type="project" value="GO_Central"/>
</dbReference>
<reference evidence="11" key="1">
    <citation type="journal article" date="2013" name="Science">
        <title>The Amborella genome and the evolution of flowering plants.</title>
        <authorList>
            <consortium name="Amborella Genome Project"/>
        </authorList>
    </citation>
    <scope>NUCLEOTIDE SEQUENCE [LARGE SCALE GENOMIC DNA]</scope>
</reference>
<comment type="similarity">
    <text evidence="2">Belongs to the replication factor A protein 2 family.</text>
</comment>
<dbReference type="Gene3D" id="2.40.50.140">
    <property type="entry name" value="Nucleic acid-binding proteins"/>
    <property type="match status" value="1"/>
</dbReference>
<dbReference type="Gene3D" id="1.10.10.10">
    <property type="entry name" value="Winged helix-like DNA-binding domain superfamily/Winged helix DNA-binding domain"/>
    <property type="match status" value="1"/>
</dbReference>
<keyword evidence="7" id="KW-0234">DNA repair</keyword>
<dbReference type="InterPro" id="IPR014646">
    <property type="entry name" value="Rfa2/RPA32"/>
</dbReference>
<dbReference type="PANTHER" id="PTHR13989">
    <property type="entry name" value="REPLICATION PROTEIN A-RELATED"/>
    <property type="match status" value="1"/>
</dbReference>
<dbReference type="GO" id="GO:0005662">
    <property type="term" value="C:DNA replication factor A complex"/>
    <property type="evidence" value="ECO:0000318"/>
    <property type="project" value="GO_Central"/>
</dbReference>
<feature type="domain" description="Replication protein A C-terminal" evidence="9">
    <location>
        <begin position="186"/>
        <end position="291"/>
    </location>
</feature>
<evidence type="ECO:0000259" key="9">
    <source>
        <dbReference type="Pfam" id="PF08784"/>
    </source>
</evidence>
<name>W1PK55_AMBTC</name>
<dbReference type="PANTHER" id="PTHR13989:SF16">
    <property type="entry name" value="REPLICATION PROTEIN A2"/>
    <property type="match status" value="1"/>
</dbReference>
<dbReference type="AlphaFoldDB" id="W1PK55"/>
<evidence type="ECO:0000256" key="7">
    <source>
        <dbReference type="ARBA" id="ARBA00023204"/>
    </source>
</evidence>
<evidence type="ECO:0000256" key="5">
    <source>
        <dbReference type="ARBA" id="ARBA00023125"/>
    </source>
</evidence>
<keyword evidence="11" id="KW-1185">Reference proteome</keyword>
<keyword evidence="6" id="KW-0233">DNA recombination</keyword>
<evidence type="ECO:0000256" key="6">
    <source>
        <dbReference type="ARBA" id="ARBA00023172"/>
    </source>
</evidence>
<gene>
    <name evidence="10" type="ORF">AMTR_s00019p00256940</name>
</gene>
<sequence length="300" mass="33134">MSSQFDGSSLFGGGGFMPFESTQSTQHSPSSSRGRGVSALLPCTVKQLSRIFAGDSSSIGIDAIESDTIRLVGMVVKKDERVTDVQFALDDGTGKIDVHRWINDAAVKRWKWCSKYMIIAFIRYFGRRGMPLREAYIYNCRNGKYIRVICQLKSFQAKRHAEALSVRPVTDFNEVTCHFLECCYVHMHNTRHLGGSSQPQTSSVNIAHGNGPLGHGTPIQAQFSGRSAPVGSDEDICNRVRIVFMDPAALENDGLHVDEAARRLPGIPKERILKVIGFLADEGEIYSTINESVYRSAVNG</sequence>
<proteinExistence type="inferred from homology"/>
<dbReference type="InterPro" id="IPR040260">
    <property type="entry name" value="RFA2-like"/>
</dbReference>
<accession>W1PK55</accession>
<dbReference type="GO" id="GO:0003697">
    <property type="term" value="F:single-stranded DNA binding"/>
    <property type="evidence" value="ECO:0000318"/>
    <property type="project" value="GO_Central"/>
</dbReference>
<dbReference type="CDD" id="cd04478">
    <property type="entry name" value="RPA2_DBD_D"/>
    <property type="match status" value="1"/>
</dbReference>
<dbReference type="InterPro" id="IPR012340">
    <property type="entry name" value="NA-bd_OB-fold"/>
</dbReference>
<evidence type="ECO:0000256" key="3">
    <source>
        <dbReference type="ARBA" id="ARBA00022705"/>
    </source>
</evidence>
<dbReference type="EMBL" id="KI393807">
    <property type="protein sequence ID" value="ERN07490.1"/>
    <property type="molecule type" value="Genomic_DNA"/>
</dbReference>
<dbReference type="GO" id="GO:0042162">
    <property type="term" value="F:telomeric DNA binding"/>
    <property type="evidence" value="ECO:0000318"/>
    <property type="project" value="GO_Central"/>
</dbReference>
<evidence type="ECO:0000313" key="10">
    <source>
        <dbReference type="EMBL" id="ERN07490.1"/>
    </source>
</evidence>
<evidence type="ECO:0000313" key="11">
    <source>
        <dbReference type="Proteomes" id="UP000017836"/>
    </source>
</evidence>
<dbReference type="GO" id="GO:0000724">
    <property type="term" value="P:double-strand break repair via homologous recombination"/>
    <property type="evidence" value="ECO:0000318"/>
    <property type="project" value="GO_Central"/>
</dbReference>
<keyword evidence="3" id="KW-0235">DNA replication</keyword>
<protein>
    <recommendedName>
        <fullName evidence="9">Replication protein A C-terminal domain-containing protein</fullName>
    </recommendedName>
</protein>
<dbReference type="Gramene" id="ERN07490">
    <property type="protein sequence ID" value="ERN07490"/>
    <property type="gene ID" value="AMTR_s00019p00256940"/>
</dbReference>
<dbReference type="HOGENOM" id="CLU_051033_3_1_1"/>
<keyword evidence="8" id="KW-0539">Nucleus</keyword>
<keyword evidence="4" id="KW-0227">DNA damage</keyword>
<dbReference type="GO" id="GO:0035861">
    <property type="term" value="C:site of double-strand break"/>
    <property type="evidence" value="ECO:0000318"/>
    <property type="project" value="GO_Central"/>
</dbReference>
<dbReference type="SUPFAM" id="SSF46785">
    <property type="entry name" value="Winged helix' DNA-binding domain"/>
    <property type="match status" value="1"/>
</dbReference>
<evidence type="ECO:0000256" key="8">
    <source>
        <dbReference type="ARBA" id="ARBA00023242"/>
    </source>
</evidence>
<evidence type="ECO:0000256" key="2">
    <source>
        <dbReference type="ARBA" id="ARBA00007815"/>
    </source>
</evidence>
<evidence type="ECO:0000256" key="4">
    <source>
        <dbReference type="ARBA" id="ARBA00022763"/>
    </source>
</evidence>
<dbReference type="GO" id="GO:0006260">
    <property type="term" value="P:DNA replication"/>
    <property type="evidence" value="ECO:0000318"/>
    <property type="project" value="GO_Central"/>
</dbReference>
<comment type="subcellular location">
    <subcellularLocation>
        <location evidence="1">Nucleus</location>
    </subcellularLocation>
</comment>
<evidence type="ECO:0000256" key="1">
    <source>
        <dbReference type="ARBA" id="ARBA00004123"/>
    </source>
</evidence>
<dbReference type="InterPro" id="IPR014892">
    <property type="entry name" value="RPA_C"/>
</dbReference>
<keyword evidence="5" id="KW-0238">DNA-binding</keyword>
<dbReference type="Pfam" id="PF08784">
    <property type="entry name" value="RPA_C"/>
    <property type="match status" value="1"/>
</dbReference>